<keyword evidence="4" id="KW-0597">Phosphoprotein</keyword>
<keyword evidence="7" id="KW-0539">Nucleus</keyword>
<evidence type="ECO:0000256" key="10">
    <source>
        <dbReference type="ARBA" id="ARBA00033073"/>
    </source>
</evidence>
<dbReference type="Ensembl" id="ENSPMRT00000036137.1">
    <property type="protein sequence ID" value="ENSPMRP00000034071.1"/>
    <property type="gene ID" value="ENSPMRG00000022099.1"/>
</dbReference>
<keyword evidence="5" id="KW-0175">Coiled coil</keyword>
<keyword evidence="3" id="KW-0240">DNA-directed RNA polymerase</keyword>
<dbReference type="GO" id="GO:0006368">
    <property type="term" value="P:transcription elongation by RNA polymerase II"/>
    <property type="evidence" value="ECO:0007669"/>
    <property type="project" value="InterPro"/>
</dbReference>
<reference evidence="12" key="1">
    <citation type="submission" date="2025-08" db="UniProtKB">
        <authorList>
            <consortium name="Ensembl"/>
        </authorList>
    </citation>
    <scope>IDENTIFICATION</scope>
</reference>
<dbReference type="InterPro" id="IPR051375">
    <property type="entry name" value="Tuftelin_GRINL1A/MYZAP/CCD68"/>
</dbReference>
<evidence type="ECO:0000256" key="3">
    <source>
        <dbReference type="ARBA" id="ARBA00022478"/>
    </source>
</evidence>
<dbReference type="OMA" id="YQQAFAH"/>
<name>A0A670KBA1_PODMU</name>
<dbReference type="GeneTree" id="ENSGT00950000183065"/>
<dbReference type="GO" id="GO:0035556">
    <property type="term" value="P:intracellular signal transduction"/>
    <property type="evidence" value="ECO:0007669"/>
    <property type="project" value="TreeGrafter"/>
</dbReference>
<dbReference type="PANTHER" id="PTHR23171:SF5">
    <property type="entry name" value="DNA-DIRECTED RNA POLYMERASE II SUBUNIT GRINL1A"/>
    <property type="match status" value="1"/>
</dbReference>
<evidence type="ECO:0000256" key="6">
    <source>
        <dbReference type="ARBA" id="ARBA00023163"/>
    </source>
</evidence>
<evidence type="ECO:0000256" key="2">
    <source>
        <dbReference type="ARBA" id="ARBA00009876"/>
    </source>
</evidence>
<evidence type="ECO:0000256" key="5">
    <source>
        <dbReference type="ARBA" id="ARBA00023054"/>
    </source>
</evidence>
<evidence type="ECO:0000256" key="1">
    <source>
        <dbReference type="ARBA" id="ARBA00004123"/>
    </source>
</evidence>
<feature type="compositionally biased region" description="Basic and acidic residues" evidence="11">
    <location>
        <begin position="286"/>
        <end position="295"/>
    </location>
</feature>
<dbReference type="GO" id="GO:0005635">
    <property type="term" value="C:nuclear envelope"/>
    <property type="evidence" value="ECO:0007669"/>
    <property type="project" value="TreeGrafter"/>
</dbReference>
<organism evidence="12 13">
    <name type="scientific">Podarcis muralis</name>
    <name type="common">Wall lizard</name>
    <name type="synonym">Lacerta muralis</name>
    <dbReference type="NCBI Taxonomy" id="64176"/>
    <lineage>
        <taxon>Eukaryota</taxon>
        <taxon>Metazoa</taxon>
        <taxon>Chordata</taxon>
        <taxon>Craniata</taxon>
        <taxon>Vertebrata</taxon>
        <taxon>Euteleostomi</taxon>
        <taxon>Lepidosauria</taxon>
        <taxon>Squamata</taxon>
        <taxon>Bifurcata</taxon>
        <taxon>Unidentata</taxon>
        <taxon>Episquamata</taxon>
        <taxon>Laterata</taxon>
        <taxon>Lacertibaenia</taxon>
        <taxon>Lacertidae</taxon>
        <taxon>Podarcis</taxon>
    </lineage>
</organism>
<feature type="compositionally biased region" description="Basic and acidic residues" evidence="11">
    <location>
        <begin position="167"/>
        <end position="180"/>
    </location>
</feature>
<feature type="region of interest" description="Disordered" evidence="11">
    <location>
        <begin position="266"/>
        <end position="295"/>
    </location>
</feature>
<dbReference type="GO" id="GO:0016591">
    <property type="term" value="C:RNA polymerase II, holoenzyme"/>
    <property type="evidence" value="ECO:0007669"/>
    <property type="project" value="TreeGrafter"/>
</dbReference>
<dbReference type="Pfam" id="PF15328">
    <property type="entry name" value="GCOM2"/>
    <property type="match status" value="1"/>
</dbReference>
<dbReference type="GO" id="GO:0051685">
    <property type="term" value="P:maintenance of ER location"/>
    <property type="evidence" value="ECO:0007669"/>
    <property type="project" value="TreeGrafter"/>
</dbReference>
<dbReference type="Proteomes" id="UP000472272">
    <property type="component" value="Unplaced"/>
</dbReference>
<evidence type="ECO:0000256" key="11">
    <source>
        <dbReference type="SAM" id="MobiDB-lite"/>
    </source>
</evidence>
<evidence type="ECO:0000256" key="9">
    <source>
        <dbReference type="ARBA" id="ARBA00029649"/>
    </source>
</evidence>
<sequence>RMLSMAAPAPEQLRGRSLPELREMLSRQEKLLGDRKFVSRLPDKGKKISNFVEKLKIAIAQEEELQRTTELLSAVRLEFQEKQEAINSSKQKGDVRKKSTCQDPPLISERHYNEIESSLQNKQSVRTKKRSKANRSALVGQAPEDTSFPQGSKNLLEVSIARLPKDAQEAPKQNSLDKAENPAQSASSSSEALVDAFERISVGGGESEENSENGQSFDCKGRAFQNFPNTPPKTPHYMEVLELRAKNPVAKRSKFKANVLLAESCGSSCGSPDIPSPRGAPSSLSAEERRHRDKKHLDDITAARLPPLHHEPTQLLSLEDSIVIQIQQKEAYEEMLAKLAAQKLAGRLGPQMASYEPEGRRWATTEK</sequence>
<feature type="region of interest" description="Disordered" evidence="11">
    <location>
        <begin position="167"/>
        <end position="235"/>
    </location>
</feature>
<accession>A0A670KBA1</accession>
<comment type="similarity">
    <text evidence="2">Belongs to the GRINL1 family.</text>
</comment>
<dbReference type="GO" id="GO:0031674">
    <property type="term" value="C:I band"/>
    <property type="evidence" value="ECO:0007669"/>
    <property type="project" value="TreeGrafter"/>
</dbReference>
<comment type="subcellular location">
    <subcellularLocation>
        <location evidence="1">Nucleus</location>
    </subcellularLocation>
</comment>
<dbReference type="GO" id="GO:0003711">
    <property type="term" value="F:transcription elongation factor activity"/>
    <property type="evidence" value="ECO:0007669"/>
    <property type="project" value="InterPro"/>
</dbReference>
<evidence type="ECO:0000256" key="7">
    <source>
        <dbReference type="ARBA" id="ARBA00023242"/>
    </source>
</evidence>
<feature type="region of interest" description="Disordered" evidence="11">
    <location>
        <begin position="1"/>
        <end position="20"/>
    </location>
</feature>
<keyword evidence="6" id="KW-0804">Transcription</keyword>
<keyword evidence="13" id="KW-1185">Reference proteome</keyword>
<feature type="region of interest" description="Disordered" evidence="11">
    <location>
        <begin position="85"/>
        <end position="151"/>
    </location>
</feature>
<proteinExistence type="inferred from homology"/>
<evidence type="ECO:0000313" key="12">
    <source>
        <dbReference type="Ensembl" id="ENSPMRP00000034071.1"/>
    </source>
</evidence>
<dbReference type="AlphaFoldDB" id="A0A670KBA1"/>
<dbReference type="PRINTS" id="PR02085">
    <property type="entry name" value="POLR2GRINL1"/>
</dbReference>
<dbReference type="PANTHER" id="PTHR23171">
    <property type="entry name" value="GDOWN1"/>
    <property type="match status" value="1"/>
</dbReference>
<feature type="compositionally biased region" description="Polar residues" evidence="11">
    <location>
        <begin position="115"/>
        <end position="124"/>
    </location>
</feature>
<dbReference type="InterPro" id="IPR026213">
    <property type="entry name" value="GRINL1"/>
</dbReference>
<evidence type="ECO:0000313" key="13">
    <source>
        <dbReference type="Proteomes" id="UP000472272"/>
    </source>
</evidence>
<feature type="compositionally biased region" description="Polar residues" evidence="11">
    <location>
        <begin position="181"/>
        <end position="191"/>
    </location>
</feature>
<evidence type="ECO:0000256" key="4">
    <source>
        <dbReference type="ARBA" id="ARBA00022553"/>
    </source>
</evidence>
<evidence type="ECO:0000256" key="8">
    <source>
        <dbReference type="ARBA" id="ARBA00024236"/>
    </source>
</evidence>
<reference evidence="12" key="2">
    <citation type="submission" date="2025-09" db="UniProtKB">
        <authorList>
            <consortium name="Ensembl"/>
        </authorList>
    </citation>
    <scope>IDENTIFICATION</scope>
</reference>
<protein>
    <recommendedName>
        <fullName evidence="8">DNA-directed RNA polymerase II subunit GRINL1A</fullName>
    </recommendedName>
    <alternativeName>
        <fullName evidence="10">DNA-directed RNA polymerase II subunit M</fullName>
    </alternativeName>
    <alternativeName>
        <fullName evidence="9">Glutamate receptor-like protein 1A</fullName>
    </alternativeName>
</protein>